<name>A0A6J4GVB7_9FLAO</name>
<organism evidence="1 2">
    <name type="scientific">Flavobacterium bizetiae</name>
    <dbReference type="NCBI Taxonomy" id="2704140"/>
    <lineage>
        <taxon>Bacteria</taxon>
        <taxon>Pseudomonadati</taxon>
        <taxon>Bacteroidota</taxon>
        <taxon>Flavobacteriia</taxon>
        <taxon>Flavobacteriales</taxon>
        <taxon>Flavobacteriaceae</taxon>
        <taxon>Flavobacterium</taxon>
    </lineage>
</organism>
<gene>
    <name evidence="1" type="ORF">FLA105534_03927</name>
</gene>
<protein>
    <recommendedName>
        <fullName evidence="3">Transcription elongation factor GreA/GreB C-terminal domain-containing protein</fullName>
    </recommendedName>
</protein>
<evidence type="ECO:0000313" key="2">
    <source>
        <dbReference type="Proteomes" id="UP000479938"/>
    </source>
</evidence>
<dbReference type="Proteomes" id="UP000479938">
    <property type="component" value="Unassembled WGS sequence"/>
</dbReference>
<accession>A0A6J4GVB7</accession>
<reference evidence="1 2" key="1">
    <citation type="submission" date="2020-02" db="EMBL/GenBank/DDBJ databases">
        <authorList>
            <person name="Criscuolo A."/>
        </authorList>
    </citation>
    <scope>NUCLEOTIDE SEQUENCE [LARGE SCALE GENOMIC DNA]</scope>
    <source>
        <strain evidence="1">CIP105534</strain>
    </source>
</reference>
<dbReference type="AlphaFoldDB" id="A0A6J4GVB7"/>
<evidence type="ECO:0000313" key="1">
    <source>
        <dbReference type="EMBL" id="CAA9202096.1"/>
    </source>
</evidence>
<evidence type="ECO:0008006" key="3">
    <source>
        <dbReference type="Google" id="ProtNLM"/>
    </source>
</evidence>
<sequence>MLFLNNKLHKEEKPLHLCNLEPQYLKKMEFKQKIHSHYLQMVQDRIDVFRDMIWALTEDSKNDAKGSAGDKHETALSMMHIEQEKLTNKLKEAITQKAILDKIDPTKTTENIISGSLVKANGIYLYVSVALPKITIDGINVIALSPQSPLGSHLMGNKVGFQFEINKTHYTIESVS</sequence>
<dbReference type="EMBL" id="CADCSU010000142">
    <property type="protein sequence ID" value="CAA9202096.1"/>
    <property type="molecule type" value="Genomic_DNA"/>
</dbReference>
<proteinExistence type="predicted"/>
<keyword evidence="2" id="KW-1185">Reference proteome</keyword>